<dbReference type="OrthoDB" id="5081861at2759"/>
<evidence type="ECO:0000256" key="1">
    <source>
        <dbReference type="SAM" id="MobiDB-lite"/>
    </source>
</evidence>
<feature type="compositionally biased region" description="Polar residues" evidence="1">
    <location>
        <begin position="479"/>
        <end position="490"/>
    </location>
</feature>
<proteinExistence type="predicted"/>
<dbReference type="AlphaFoldDB" id="A0A8H4T6Q6"/>
<evidence type="ECO:0000313" key="3">
    <source>
        <dbReference type="Proteomes" id="UP000604273"/>
    </source>
</evidence>
<dbReference type="Proteomes" id="UP000604273">
    <property type="component" value="Unassembled WGS sequence"/>
</dbReference>
<reference evidence="2" key="1">
    <citation type="journal article" date="2020" name="BMC Genomics">
        <title>Correction to: Identification and distribution of gene clusters required for synthesis of sphingolipid metabolism inhibitors in diverse species of the filamentous fungus Fusarium.</title>
        <authorList>
            <person name="Kim H.S."/>
            <person name="Lohmar J.M."/>
            <person name="Busman M."/>
            <person name="Brown D.W."/>
            <person name="Naumann T.A."/>
            <person name="Divon H.H."/>
            <person name="Lysoe E."/>
            <person name="Uhlig S."/>
            <person name="Proctor R.H."/>
        </authorList>
    </citation>
    <scope>NUCLEOTIDE SEQUENCE</scope>
    <source>
        <strain evidence="2">NRRL 45417</strain>
    </source>
</reference>
<evidence type="ECO:0000313" key="2">
    <source>
        <dbReference type="EMBL" id="KAF4952253.1"/>
    </source>
</evidence>
<comment type="caution">
    <text evidence="2">The sequence shown here is derived from an EMBL/GenBank/DDBJ whole genome shotgun (WGS) entry which is preliminary data.</text>
</comment>
<feature type="region of interest" description="Disordered" evidence="1">
    <location>
        <begin position="479"/>
        <end position="569"/>
    </location>
</feature>
<sequence>MFKPLKSDPPLIDKDDPERLSPATLRLADNKPVEFVHAFAVRQIMCVRSKRVLTPVSAGTDATSPEPLSMRCFYQLVLFIPNFPETWTAIIDELRSLQRSTGQASIQQVTELYRALNEHQLSGPERITIQKLFLQHSLITVEQGSVIVWQTHLTCIWSPLNKIRNLAELSRPYPYLKDFFVGLLKVEEATEKTVLSRMSYWTPEFEIRDLFSLLNDLIVTSKISMKPDELLLQRIFLGKRNDEKYRFVGSTEEFFIPDDEEFATTFKDNLPLLDVTAEEIALLDPLFTWLGFKARYLSKHVYSRCTSPPTAQKQKIKWDIAQRAEGILRGTLLNILKKGEMLAVQGMQSEKVVLTRQKGSRCLGTGPNHNHGLTAPSTHPKLAITVDEAGNALDRLVVYVSSDEEERDLALFTVLPQRLMAWLMADPKTRMLGTVTVLGVSLLKSVLTAPPNVIDAILTREGVGRVRVIEVNLTTMRQEVAPQNTTSNGPVDQPSQSSSQKQIRRRTTIQDPHKDVGESACKAAGDPGQIRRTTGISGGPQQCKDITRDDTPSRPGSVNLKETHRISVQ</sequence>
<reference evidence="2" key="2">
    <citation type="submission" date="2020-05" db="EMBL/GenBank/DDBJ databases">
        <authorList>
            <person name="Kim H.-S."/>
            <person name="Proctor R.H."/>
            <person name="Brown D.W."/>
        </authorList>
    </citation>
    <scope>NUCLEOTIDE SEQUENCE</scope>
    <source>
        <strain evidence="2">NRRL 45417</strain>
    </source>
</reference>
<organism evidence="2 3">
    <name type="scientific">Fusarium gaditjirri</name>
    <dbReference type="NCBI Taxonomy" id="282569"/>
    <lineage>
        <taxon>Eukaryota</taxon>
        <taxon>Fungi</taxon>
        <taxon>Dikarya</taxon>
        <taxon>Ascomycota</taxon>
        <taxon>Pezizomycotina</taxon>
        <taxon>Sordariomycetes</taxon>
        <taxon>Hypocreomycetidae</taxon>
        <taxon>Hypocreales</taxon>
        <taxon>Nectriaceae</taxon>
        <taxon>Fusarium</taxon>
        <taxon>Fusarium nisikadoi species complex</taxon>
    </lineage>
</organism>
<gene>
    <name evidence="2" type="ORF">FGADI_6873</name>
</gene>
<accession>A0A8H4T6Q6</accession>
<name>A0A8H4T6Q6_9HYPO</name>
<protein>
    <submittedName>
        <fullName evidence="2">Uncharacterized protein</fullName>
    </submittedName>
</protein>
<keyword evidence="3" id="KW-1185">Reference proteome</keyword>
<dbReference type="EMBL" id="JABFAI010000160">
    <property type="protein sequence ID" value="KAF4952253.1"/>
    <property type="molecule type" value="Genomic_DNA"/>
</dbReference>